<dbReference type="PANTHER" id="PTHR39398:SF1">
    <property type="entry name" value="CSN8_PSMD8_EIF3K DOMAIN-CONTAINING PROTEIN"/>
    <property type="match status" value="1"/>
</dbReference>
<evidence type="ECO:0008006" key="4">
    <source>
        <dbReference type="Google" id="ProtNLM"/>
    </source>
</evidence>
<gene>
    <name evidence="2" type="ORF">K505DRAFT_366591</name>
</gene>
<dbReference type="AlphaFoldDB" id="A0A6A6WX66"/>
<keyword evidence="3" id="KW-1185">Reference proteome</keyword>
<evidence type="ECO:0000313" key="2">
    <source>
        <dbReference type="EMBL" id="KAF2788317.1"/>
    </source>
</evidence>
<protein>
    <recommendedName>
        <fullName evidence="4">CSN8/PSMD8/EIF3K domain-containing protein</fullName>
    </recommendedName>
</protein>
<organism evidence="2 3">
    <name type="scientific">Melanomma pulvis-pyrius CBS 109.77</name>
    <dbReference type="NCBI Taxonomy" id="1314802"/>
    <lineage>
        <taxon>Eukaryota</taxon>
        <taxon>Fungi</taxon>
        <taxon>Dikarya</taxon>
        <taxon>Ascomycota</taxon>
        <taxon>Pezizomycotina</taxon>
        <taxon>Dothideomycetes</taxon>
        <taxon>Pleosporomycetidae</taxon>
        <taxon>Pleosporales</taxon>
        <taxon>Melanommataceae</taxon>
        <taxon>Melanomma</taxon>
    </lineage>
</organism>
<evidence type="ECO:0000256" key="1">
    <source>
        <dbReference type="SAM" id="MobiDB-lite"/>
    </source>
</evidence>
<dbReference type="OrthoDB" id="2100128at2759"/>
<sequence>MKASDPIRPSSRRGASGAWNRLKPVRDDPLETYGLPSKGETRLNDLKAQEAYYNRIVERYMKFCAASTNGDDLDKQFASLSLQTSSLLDLSSSSSDAVPIPAARSFNPTTGELSTLLYALRKLREGITATGRNDIFAQRAYIFNVHVAILCKDWESYSPALSALLNVIHPITPLSATELHEYIGYMILDQACRQGDIAGAHETRLRYRYTDRRVELVLKALVADNWVVFWKMKRAVDGYQRRVVEFAEQGTRLHALKCLGRGYMSAERRYVERCADRKWMDLVQDGVGWELTETDKVIIKTPKAR</sequence>
<dbReference type="Proteomes" id="UP000799757">
    <property type="component" value="Unassembled WGS sequence"/>
</dbReference>
<feature type="region of interest" description="Disordered" evidence="1">
    <location>
        <begin position="1"/>
        <end position="27"/>
    </location>
</feature>
<evidence type="ECO:0000313" key="3">
    <source>
        <dbReference type="Proteomes" id="UP000799757"/>
    </source>
</evidence>
<dbReference type="EMBL" id="MU002227">
    <property type="protein sequence ID" value="KAF2788317.1"/>
    <property type="molecule type" value="Genomic_DNA"/>
</dbReference>
<reference evidence="2" key="1">
    <citation type="journal article" date="2020" name="Stud. Mycol.">
        <title>101 Dothideomycetes genomes: a test case for predicting lifestyles and emergence of pathogens.</title>
        <authorList>
            <person name="Haridas S."/>
            <person name="Albert R."/>
            <person name="Binder M."/>
            <person name="Bloem J."/>
            <person name="Labutti K."/>
            <person name="Salamov A."/>
            <person name="Andreopoulos B."/>
            <person name="Baker S."/>
            <person name="Barry K."/>
            <person name="Bills G."/>
            <person name="Bluhm B."/>
            <person name="Cannon C."/>
            <person name="Castanera R."/>
            <person name="Culley D."/>
            <person name="Daum C."/>
            <person name="Ezra D."/>
            <person name="Gonzalez J."/>
            <person name="Henrissat B."/>
            <person name="Kuo A."/>
            <person name="Liang C."/>
            <person name="Lipzen A."/>
            <person name="Lutzoni F."/>
            <person name="Magnuson J."/>
            <person name="Mondo S."/>
            <person name="Nolan M."/>
            <person name="Ohm R."/>
            <person name="Pangilinan J."/>
            <person name="Park H.-J."/>
            <person name="Ramirez L."/>
            <person name="Alfaro M."/>
            <person name="Sun H."/>
            <person name="Tritt A."/>
            <person name="Yoshinaga Y."/>
            <person name="Zwiers L.-H."/>
            <person name="Turgeon B."/>
            <person name="Goodwin S."/>
            <person name="Spatafora J."/>
            <person name="Crous P."/>
            <person name="Grigoriev I."/>
        </authorList>
    </citation>
    <scope>NUCLEOTIDE SEQUENCE</scope>
    <source>
        <strain evidence="2">CBS 109.77</strain>
    </source>
</reference>
<accession>A0A6A6WX66</accession>
<name>A0A6A6WX66_9PLEO</name>
<dbReference type="PANTHER" id="PTHR39398">
    <property type="entry name" value="YALI0F14311P"/>
    <property type="match status" value="1"/>
</dbReference>
<proteinExistence type="predicted"/>